<dbReference type="Gene3D" id="1.10.10.10">
    <property type="entry name" value="Winged helix-like DNA-binding domain superfamily/Winged helix DNA-binding domain"/>
    <property type="match status" value="1"/>
</dbReference>
<dbReference type="GO" id="GO:0003700">
    <property type="term" value="F:DNA-binding transcription factor activity"/>
    <property type="evidence" value="ECO:0007669"/>
    <property type="project" value="InterPro"/>
</dbReference>
<evidence type="ECO:0000256" key="4">
    <source>
        <dbReference type="SAM" id="MobiDB-lite"/>
    </source>
</evidence>
<dbReference type="Proteomes" id="UP000188879">
    <property type="component" value="Unassembled WGS sequence"/>
</dbReference>
<dbReference type="InterPro" id="IPR000524">
    <property type="entry name" value="Tscrpt_reg_HTH_GntR"/>
</dbReference>
<sequence length="237" mass="26262">MDAAHGTPLMTTLSLAGAARLELMRLIHRGALRPGDRLNEVALAERFGISRGPLREAARALEGEGVLVSRPRLGFFVVRFTPEEIRGVYAAKTWLEQALIEDLSVHCSIERRREFLQALQATARPDRIGFTEALLRFRLEVCAALQNRFLAEMMAALYRKFAIIGAVVPVPDSSDRQGWILAAQQRFWTAMIAGDTATARAVLAEDTAHWLADLPPRFGDPTPANRARRRPVLAAAQ</sequence>
<dbReference type="SUPFAM" id="SSF46785">
    <property type="entry name" value="Winged helix' DNA-binding domain"/>
    <property type="match status" value="1"/>
</dbReference>
<protein>
    <recommendedName>
        <fullName evidence="5">HTH gntR-type domain-containing protein</fullName>
    </recommendedName>
</protein>
<dbReference type="SMART" id="SM00345">
    <property type="entry name" value="HTH_GNTR"/>
    <property type="match status" value="1"/>
</dbReference>
<organism evidence="6 7">
    <name type="scientific">Teichococcus deserti</name>
    <dbReference type="NCBI Taxonomy" id="1817963"/>
    <lineage>
        <taxon>Bacteria</taxon>
        <taxon>Pseudomonadati</taxon>
        <taxon>Pseudomonadota</taxon>
        <taxon>Alphaproteobacteria</taxon>
        <taxon>Acetobacterales</taxon>
        <taxon>Roseomonadaceae</taxon>
        <taxon>Roseomonas</taxon>
    </lineage>
</organism>
<reference evidence="6 7" key="1">
    <citation type="submission" date="2016-10" db="EMBL/GenBank/DDBJ databases">
        <title>Draft Genome sequence of Roseomonas sp. strain M3.</title>
        <authorList>
            <person name="Subhash Y."/>
            <person name="Lee S."/>
        </authorList>
    </citation>
    <scope>NUCLEOTIDE SEQUENCE [LARGE SCALE GENOMIC DNA]</scope>
    <source>
        <strain evidence="6 7">M3</strain>
    </source>
</reference>
<accession>A0A1V2GYV4</accession>
<dbReference type="CDD" id="cd07377">
    <property type="entry name" value="WHTH_GntR"/>
    <property type="match status" value="1"/>
</dbReference>
<dbReference type="RefSeq" id="WP_076958986.1">
    <property type="nucleotide sequence ID" value="NZ_MLCO01000205.1"/>
</dbReference>
<proteinExistence type="predicted"/>
<dbReference type="Gene3D" id="1.20.120.530">
    <property type="entry name" value="GntR ligand-binding domain-like"/>
    <property type="match status" value="1"/>
</dbReference>
<dbReference type="Pfam" id="PF00392">
    <property type="entry name" value="GntR"/>
    <property type="match status" value="1"/>
</dbReference>
<evidence type="ECO:0000256" key="3">
    <source>
        <dbReference type="ARBA" id="ARBA00023163"/>
    </source>
</evidence>
<evidence type="ECO:0000259" key="5">
    <source>
        <dbReference type="PROSITE" id="PS50949"/>
    </source>
</evidence>
<feature type="region of interest" description="Disordered" evidence="4">
    <location>
        <begin position="215"/>
        <end position="237"/>
    </location>
</feature>
<dbReference type="EMBL" id="MLCO01000205">
    <property type="protein sequence ID" value="ONG50101.1"/>
    <property type="molecule type" value="Genomic_DNA"/>
</dbReference>
<dbReference type="PANTHER" id="PTHR43537">
    <property type="entry name" value="TRANSCRIPTIONAL REGULATOR, GNTR FAMILY"/>
    <property type="match status" value="1"/>
</dbReference>
<keyword evidence="2" id="KW-0238">DNA-binding</keyword>
<dbReference type="InterPro" id="IPR011711">
    <property type="entry name" value="GntR_C"/>
</dbReference>
<keyword evidence="1" id="KW-0805">Transcription regulation</keyword>
<evidence type="ECO:0000256" key="1">
    <source>
        <dbReference type="ARBA" id="ARBA00023015"/>
    </source>
</evidence>
<gene>
    <name evidence="6" type="ORF">BKE38_19535</name>
</gene>
<dbReference type="AlphaFoldDB" id="A0A1V2GYV4"/>
<evidence type="ECO:0000313" key="6">
    <source>
        <dbReference type="EMBL" id="ONG50101.1"/>
    </source>
</evidence>
<evidence type="ECO:0000313" key="7">
    <source>
        <dbReference type="Proteomes" id="UP000188879"/>
    </source>
</evidence>
<dbReference type="Pfam" id="PF07729">
    <property type="entry name" value="FCD"/>
    <property type="match status" value="1"/>
</dbReference>
<comment type="caution">
    <text evidence="6">The sequence shown here is derived from an EMBL/GenBank/DDBJ whole genome shotgun (WGS) entry which is preliminary data.</text>
</comment>
<dbReference type="SUPFAM" id="SSF48008">
    <property type="entry name" value="GntR ligand-binding domain-like"/>
    <property type="match status" value="1"/>
</dbReference>
<keyword evidence="7" id="KW-1185">Reference proteome</keyword>
<dbReference type="InterPro" id="IPR008920">
    <property type="entry name" value="TF_FadR/GntR_C"/>
</dbReference>
<dbReference type="InterPro" id="IPR036390">
    <property type="entry name" value="WH_DNA-bd_sf"/>
</dbReference>
<evidence type="ECO:0000256" key="2">
    <source>
        <dbReference type="ARBA" id="ARBA00023125"/>
    </source>
</evidence>
<dbReference type="PANTHER" id="PTHR43537:SF45">
    <property type="entry name" value="GNTR FAMILY REGULATORY PROTEIN"/>
    <property type="match status" value="1"/>
</dbReference>
<keyword evidence="3" id="KW-0804">Transcription</keyword>
<dbReference type="InterPro" id="IPR036388">
    <property type="entry name" value="WH-like_DNA-bd_sf"/>
</dbReference>
<dbReference type="PROSITE" id="PS50949">
    <property type="entry name" value="HTH_GNTR"/>
    <property type="match status" value="1"/>
</dbReference>
<dbReference type="GO" id="GO:0003677">
    <property type="term" value="F:DNA binding"/>
    <property type="evidence" value="ECO:0007669"/>
    <property type="project" value="UniProtKB-KW"/>
</dbReference>
<name>A0A1V2GYV4_9PROT</name>
<feature type="domain" description="HTH gntR-type" evidence="5">
    <location>
        <begin position="13"/>
        <end position="80"/>
    </location>
</feature>